<sequence>MVIDQHPSPTFLTPQTRAELDKSLDDIEELLLDDEEHIYQDEDAERISSDITTDQPQPSSVAAAAAATASSMPNNMKSMSASASPITTPASSPQSTPQTYYTSWNAVHMEVQENAKLPTFNLPVNRSNSTSGIKVPAPRGRRSMGPKRPRNYSGGNSGVSGGGVVIAGSAAATAVSNLPTNVSNHYNELNFPASPIPKLKHNTSLSSTDQALMDTATSEAIDEMIRLNENDMNLSELFLDGDDRSSAALAYSGSSGRYHPFGIPSIPSVNSLEGSTTNENGTESDASSGGGKNNIHAALAPRPGIAPPQRHLPYPRAKPLPIPVLKAHSPPKPQKNTTENDLSQQTLAEAVATAASIATAASPVSETATAAALSVQPPKVMNKAPMAPPPTGAPSMSSPHKVMVPPPPPPSRVGIPSHNLAPPHRKPPMPGLMPPPPNAASKVPSQVGYSTRPRQYRPPIPTSTANPRSTNLMKPPAALHAAAHAKTKASLVYASAQHSKFGFGGDHRVVGTPAPPPSAKGFPQHALRTMPNNHIGNSAIIPMSYKGKLGAMPPSTSKLSPDKSNGSKSAPSKPEDEAYERKKQRAKEARKQLNEAIEELAVAIDLAGSQSKERYCHLINTQQTEIIAAAPTSSGATGPAPIWSSSELSALAVLMEGTFNEAQTAKKWDRPSFVGLSASVIHGLNAQCEGLMRELFELKKEQQLWREGGALSVDAVLSSTDLATPAQSDPVDTQQNDESEPAAKKQKVGECIEATDVHDTIKAEEERCRLTRGVAESPVILKHIASFLDPPSMCRCLCVSKHWISLNVFQNQETWLGLCVQRFGATAVRKWEGDEDDDEETNESSISPSMDLYCRMAEKNVKPYCSLEGSVILGGSSLDGLVGGWVSLVERSNGETSRSVLLSQIHEGVTQTFYTPIPVVELRILVQNTGYSNGSIFIPDQHFSVDASTRRKGEKMLEVSSDGRFKRRVLHIEKKSSQIEPTFQRKSFGSQEMCHLRMFESAVLSVHLHARGCSTTSKFCHRAKKIQILVSVNGTTRPLVIPFNTMTGQR</sequence>
<dbReference type="eggNOG" id="ENOG502SIDS">
    <property type="taxonomic scope" value="Eukaryota"/>
</dbReference>
<dbReference type="PaxDb" id="35128-Thaps4347"/>
<feature type="compositionally biased region" description="Basic and acidic residues" evidence="1">
    <location>
        <begin position="573"/>
        <end position="587"/>
    </location>
</feature>
<dbReference type="EMBL" id="CM000641">
    <property type="protein sequence ID" value="EED93265.1"/>
    <property type="molecule type" value="Genomic_DNA"/>
</dbReference>
<feature type="compositionally biased region" description="Low complexity" evidence="1">
    <location>
        <begin position="80"/>
        <end position="97"/>
    </location>
</feature>
<evidence type="ECO:0008006" key="4">
    <source>
        <dbReference type="Google" id="ProtNLM"/>
    </source>
</evidence>
<dbReference type="Gene3D" id="1.20.1280.50">
    <property type="match status" value="1"/>
</dbReference>
<feature type="compositionally biased region" description="Pro residues" evidence="1">
    <location>
        <begin position="428"/>
        <end position="438"/>
    </location>
</feature>
<dbReference type="InParanoid" id="B8BZ10"/>
<reference evidence="2 3" key="2">
    <citation type="journal article" date="2008" name="Nature">
        <title>The Phaeodactylum genome reveals the evolutionary history of diatom genomes.</title>
        <authorList>
            <person name="Bowler C."/>
            <person name="Allen A.E."/>
            <person name="Badger J.H."/>
            <person name="Grimwood J."/>
            <person name="Jabbari K."/>
            <person name="Kuo A."/>
            <person name="Maheswari U."/>
            <person name="Martens C."/>
            <person name="Maumus F."/>
            <person name="Otillar R.P."/>
            <person name="Rayko E."/>
            <person name="Salamov A."/>
            <person name="Vandepoele K."/>
            <person name="Beszteri B."/>
            <person name="Gruber A."/>
            <person name="Heijde M."/>
            <person name="Katinka M."/>
            <person name="Mock T."/>
            <person name="Valentin K."/>
            <person name="Verret F."/>
            <person name="Berges J.A."/>
            <person name="Brownlee C."/>
            <person name="Cadoret J.P."/>
            <person name="Chiovitti A."/>
            <person name="Choi C.J."/>
            <person name="Coesel S."/>
            <person name="De Martino A."/>
            <person name="Detter J.C."/>
            <person name="Durkin C."/>
            <person name="Falciatore A."/>
            <person name="Fournet J."/>
            <person name="Haruta M."/>
            <person name="Huysman M.J."/>
            <person name="Jenkins B.D."/>
            <person name="Jiroutova K."/>
            <person name="Jorgensen R.E."/>
            <person name="Joubert Y."/>
            <person name="Kaplan A."/>
            <person name="Kroger N."/>
            <person name="Kroth P.G."/>
            <person name="La Roche J."/>
            <person name="Lindquist E."/>
            <person name="Lommer M."/>
            <person name="Martin-Jezequel V."/>
            <person name="Lopez P.J."/>
            <person name="Lucas S."/>
            <person name="Mangogna M."/>
            <person name="McGinnis K."/>
            <person name="Medlin L.K."/>
            <person name="Montsant A."/>
            <person name="Oudot-Le Secq M.P."/>
            <person name="Napoli C."/>
            <person name="Obornik M."/>
            <person name="Parker M.S."/>
            <person name="Petit J.L."/>
            <person name="Porcel B.M."/>
            <person name="Poulsen N."/>
            <person name="Robison M."/>
            <person name="Rychlewski L."/>
            <person name="Rynearson T.A."/>
            <person name="Schmutz J."/>
            <person name="Shapiro H."/>
            <person name="Siaut M."/>
            <person name="Stanley M."/>
            <person name="Sussman M.R."/>
            <person name="Taylor A.R."/>
            <person name="Vardi A."/>
            <person name="von Dassow P."/>
            <person name="Vyverman W."/>
            <person name="Willis A."/>
            <person name="Wyrwicz L.S."/>
            <person name="Rokhsar D.S."/>
            <person name="Weissenbach J."/>
            <person name="Armbrust E.V."/>
            <person name="Green B.R."/>
            <person name="Van de Peer Y."/>
            <person name="Grigoriev I.V."/>
        </authorList>
    </citation>
    <scope>NUCLEOTIDE SEQUENCE [LARGE SCALE GENOMIC DNA]</scope>
    <source>
        <strain evidence="2 3">CCMP1335</strain>
    </source>
</reference>
<proteinExistence type="predicted"/>
<feature type="compositionally biased region" description="Polar residues" evidence="1">
    <location>
        <begin position="122"/>
        <end position="132"/>
    </location>
</feature>
<dbReference type="Proteomes" id="UP000001449">
    <property type="component" value="Chromosome 4"/>
</dbReference>
<feature type="compositionally biased region" description="Polar residues" evidence="1">
    <location>
        <begin position="723"/>
        <end position="734"/>
    </location>
</feature>
<gene>
    <name evidence="2" type="ORF">THAPSDRAFT_4347</name>
</gene>
<evidence type="ECO:0000313" key="2">
    <source>
        <dbReference type="EMBL" id="EED93265.1"/>
    </source>
</evidence>
<dbReference type="InterPro" id="IPR036047">
    <property type="entry name" value="F-box-like_dom_sf"/>
</dbReference>
<feature type="compositionally biased region" description="Polar residues" evidence="1">
    <location>
        <begin position="49"/>
        <end position="58"/>
    </location>
</feature>
<feature type="compositionally biased region" description="Basic and acidic residues" evidence="1">
    <location>
        <begin position="37"/>
        <end position="48"/>
    </location>
</feature>
<feature type="compositionally biased region" description="Polar residues" evidence="1">
    <location>
        <begin position="443"/>
        <end position="453"/>
    </location>
</feature>
<feature type="compositionally biased region" description="Low complexity" evidence="1">
    <location>
        <begin position="394"/>
        <end position="403"/>
    </location>
</feature>
<feature type="compositionally biased region" description="Polar residues" evidence="1">
    <location>
        <begin position="269"/>
        <end position="287"/>
    </location>
</feature>
<dbReference type="HOGENOM" id="CLU_291119_0_0_1"/>
<dbReference type="GeneID" id="7447901"/>
<accession>B8BZ10</accession>
<protein>
    <recommendedName>
        <fullName evidence="4">F-box domain-containing protein</fullName>
    </recommendedName>
</protein>
<feature type="region of interest" description="Disordered" evidence="1">
    <location>
        <begin position="723"/>
        <end position="747"/>
    </location>
</feature>
<feature type="compositionally biased region" description="Basic residues" evidence="1">
    <location>
        <begin position="139"/>
        <end position="150"/>
    </location>
</feature>
<dbReference type="SUPFAM" id="SSF81383">
    <property type="entry name" value="F-box domain"/>
    <property type="match status" value="1"/>
</dbReference>
<feature type="compositionally biased region" description="Polar residues" evidence="1">
    <location>
        <begin position="554"/>
        <end position="570"/>
    </location>
</feature>
<dbReference type="AlphaFoldDB" id="B8BZ10"/>
<reference evidence="2 3" key="1">
    <citation type="journal article" date="2004" name="Science">
        <title>The genome of the diatom Thalassiosira pseudonana: ecology, evolution, and metabolism.</title>
        <authorList>
            <person name="Armbrust E.V."/>
            <person name="Berges J.A."/>
            <person name="Bowler C."/>
            <person name="Green B.R."/>
            <person name="Martinez D."/>
            <person name="Putnam N.H."/>
            <person name="Zhou S."/>
            <person name="Allen A.E."/>
            <person name="Apt K.E."/>
            <person name="Bechner M."/>
            <person name="Brzezinski M.A."/>
            <person name="Chaal B.K."/>
            <person name="Chiovitti A."/>
            <person name="Davis A.K."/>
            <person name="Demarest M.S."/>
            <person name="Detter J.C."/>
            <person name="Glavina T."/>
            <person name="Goodstein D."/>
            <person name="Hadi M.Z."/>
            <person name="Hellsten U."/>
            <person name="Hildebrand M."/>
            <person name="Jenkins B.D."/>
            <person name="Jurka J."/>
            <person name="Kapitonov V.V."/>
            <person name="Kroger N."/>
            <person name="Lau W.W."/>
            <person name="Lane T.W."/>
            <person name="Larimer F.W."/>
            <person name="Lippmeier J.C."/>
            <person name="Lucas S."/>
            <person name="Medina M."/>
            <person name="Montsant A."/>
            <person name="Obornik M."/>
            <person name="Parker M.S."/>
            <person name="Palenik B."/>
            <person name="Pazour G.J."/>
            <person name="Richardson P.M."/>
            <person name="Rynearson T.A."/>
            <person name="Saito M.A."/>
            <person name="Schwartz D.C."/>
            <person name="Thamatrakoln K."/>
            <person name="Valentin K."/>
            <person name="Vardi A."/>
            <person name="Wilkerson F.P."/>
            <person name="Rokhsar D.S."/>
        </authorList>
    </citation>
    <scope>NUCLEOTIDE SEQUENCE [LARGE SCALE GENOMIC DNA]</scope>
    <source>
        <strain evidence="2 3">CCMP1335</strain>
    </source>
</reference>
<evidence type="ECO:0000256" key="1">
    <source>
        <dbReference type="SAM" id="MobiDB-lite"/>
    </source>
</evidence>
<feature type="region of interest" description="Disordered" evidence="1">
    <location>
        <begin position="36"/>
        <end position="97"/>
    </location>
</feature>
<feature type="region of interest" description="Disordered" evidence="1">
    <location>
        <begin position="269"/>
        <end position="342"/>
    </location>
</feature>
<keyword evidence="3" id="KW-1185">Reference proteome</keyword>
<dbReference type="KEGG" id="tps:THAPSDRAFT_4347"/>
<feature type="compositionally biased region" description="Low complexity" evidence="1">
    <location>
        <begin position="59"/>
        <end position="71"/>
    </location>
</feature>
<dbReference type="RefSeq" id="XP_002289728.1">
    <property type="nucleotide sequence ID" value="XM_002289692.1"/>
</dbReference>
<feature type="region of interest" description="Disordered" evidence="1">
    <location>
        <begin position="382"/>
        <end position="470"/>
    </location>
</feature>
<organism evidence="2 3">
    <name type="scientific">Thalassiosira pseudonana</name>
    <name type="common">Marine diatom</name>
    <name type="synonym">Cyclotella nana</name>
    <dbReference type="NCBI Taxonomy" id="35128"/>
    <lineage>
        <taxon>Eukaryota</taxon>
        <taxon>Sar</taxon>
        <taxon>Stramenopiles</taxon>
        <taxon>Ochrophyta</taxon>
        <taxon>Bacillariophyta</taxon>
        <taxon>Coscinodiscophyceae</taxon>
        <taxon>Thalassiosirophycidae</taxon>
        <taxon>Thalassiosirales</taxon>
        <taxon>Thalassiosiraceae</taxon>
        <taxon>Thalassiosira</taxon>
    </lineage>
</organism>
<feature type="region of interest" description="Disordered" evidence="1">
    <location>
        <begin position="546"/>
        <end position="587"/>
    </location>
</feature>
<feature type="region of interest" description="Disordered" evidence="1">
    <location>
        <begin position="120"/>
        <end position="157"/>
    </location>
</feature>
<name>B8BZ10_THAPS</name>
<evidence type="ECO:0000313" key="3">
    <source>
        <dbReference type="Proteomes" id="UP000001449"/>
    </source>
</evidence>